<dbReference type="RefSeq" id="WP_249299254.1">
    <property type="nucleotide sequence ID" value="NZ_JACRSP010000001.1"/>
</dbReference>
<dbReference type="InterPro" id="IPR002123">
    <property type="entry name" value="Plipid/glycerol_acylTrfase"/>
</dbReference>
<feature type="domain" description="Phospholipid/glycerol acyltransferase" evidence="3">
    <location>
        <begin position="34"/>
        <end position="147"/>
    </location>
</feature>
<evidence type="ECO:0000313" key="5">
    <source>
        <dbReference type="Proteomes" id="UP000620366"/>
    </source>
</evidence>
<accession>A0A926DCW9</accession>
<evidence type="ECO:0000256" key="2">
    <source>
        <dbReference type="ARBA" id="ARBA00023315"/>
    </source>
</evidence>
<keyword evidence="5" id="KW-1185">Reference proteome</keyword>
<keyword evidence="1" id="KW-0808">Transferase</keyword>
<dbReference type="GO" id="GO:0006654">
    <property type="term" value="P:phosphatidic acid biosynthetic process"/>
    <property type="evidence" value="ECO:0007669"/>
    <property type="project" value="TreeGrafter"/>
</dbReference>
<dbReference type="Pfam" id="PF01553">
    <property type="entry name" value="Acyltransferase"/>
    <property type="match status" value="1"/>
</dbReference>
<proteinExistence type="predicted"/>
<gene>
    <name evidence="4" type="ORF">H8695_02305</name>
</gene>
<dbReference type="Proteomes" id="UP000620366">
    <property type="component" value="Unassembled WGS sequence"/>
</dbReference>
<dbReference type="SUPFAM" id="SSF69593">
    <property type="entry name" value="Glycerol-3-phosphate (1)-acyltransferase"/>
    <property type="match status" value="1"/>
</dbReference>
<sequence>MFYSFFKALLKPYFYLVYRIKAFYEHPFPKEGPVVVCGKHISGFDGPFVILALKRHVRFMAKSELYRNPIVGWFIRNMGAFPIDRGRADITALKKAISILKNGEVLGIFPEGTRTHENDNALEFKTGAINLAFKTRAVIVPFGMYAEDYRIRPWHRTEIRFGRPITTQELGMTSGNKQDLTMATEKLSEIIKNLSEKNYEKRQTC</sequence>
<keyword evidence="2 4" id="KW-0012">Acyltransferase</keyword>
<dbReference type="GO" id="GO:0003841">
    <property type="term" value="F:1-acylglycerol-3-phosphate O-acyltransferase activity"/>
    <property type="evidence" value="ECO:0007669"/>
    <property type="project" value="TreeGrafter"/>
</dbReference>
<dbReference type="CDD" id="cd07989">
    <property type="entry name" value="LPLAT_AGPAT-like"/>
    <property type="match status" value="1"/>
</dbReference>
<evidence type="ECO:0000313" key="4">
    <source>
        <dbReference type="EMBL" id="MBC8535527.1"/>
    </source>
</evidence>
<organism evidence="4 5">
    <name type="scientific">Feifania hominis</name>
    <dbReference type="NCBI Taxonomy" id="2763660"/>
    <lineage>
        <taxon>Bacteria</taxon>
        <taxon>Bacillati</taxon>
        <taxon>Bacillota</taxon>
        <taxon>Clostridia</taxon>
        <taxon>Eubacteriales</taxon>
        <taxon>Feifaniaceae</taxon>
        <taxon>Feifania</taxon>
    </lineage>
</organism>
<evidence type="ECO:0000259" key="3">
    <source>
        <dbReference type="SMART" id="SM00563"/>
    </source>
</evidence>
<dbReference type="SMART" id="SM00563">
    <property type="entry name" value="PlsC"/>
    <property type="match status" value="1"/>
</dbReference>
<evidence type="ECO:0000256" key="1">
    <source>
        <dbReference type="ARBA" id="ARBA00022679"/>
    </source>
</evidence>
<reference evidence="4" key="1">
    <citation type="submission" date="2020-08" db="EMBL/GenBank/DDBJ databases">
        <title>Genome public.</title>
        <authorList>
            <person name="Liu C."/>
            <person name="Sun Q."/>
        </authorList>
    </citation>
    <scope>NUCLEOTIDE SEQUENCE</scope>
    <source>
        <strain evidence="4">BX7</strain>
    </source>
</reference>
<comment type="caution">
    <text evidence="4">The sequence shown here is derived from an EMBL/GenBank/DDBJ whole genome shotgun (WGS) entry which is preliminary data.</text>
</comment>
<protein>
    <submittedName>
        <fullName evidence="4">1-acyl-sn-glycerol-3-phosphate acyltransferase</fullName>
    </submittedName>
</protein>
<dbReference type="PANTHER" id="PTHR10434:SF11">
    <property type="entry name" value="1-ACYL-SN-GLYCEROL-3-PHOSPHATE ACYLTRANSFERASE"/>
    <property type="match status" value="1"/>
</dbReference>
<name>A0A926DCW9_9FIRM</name>
<dbReference type="EMBL" id="JACRSP010000001">
    <property type="protein sequence ID" value="MBC8535527.1"/>
    <property type="molecule type" value="Genomic_DNA"/>
</dbReference>
<dbReference type="AlphaFoldDB" id="A0A926DCW9"/>
<dbReference type="PANTHER" id="PTHR10434">
    <property type="entry name" value="1-ACYL-SN-GLYCEROL-3-PHOSPHATE ACYLTRANSFERASE"/>
    <property type="match status" value="1"/>
</dbReference>